<dbReference type="GO" id="GO:0006506">
    <property type="term" value="P:GPI anchor biosynthetic process"/>
    <property type="evidence" value="ECO:0007669"/>
    <property type="project" value="TreeGrafter"/>
</dbReference>
<dbReference type="RefSeq" id="WP_070735349.1">
    <property type="nucleotide sequence ID" value="NZ_MDZC01000079.1"/>
</dbReference>
<dbReference type="Pfam" id="PF03372">
    <property type="entry name" value="Exo_endo_phos"/>
    <property type="match status" value="1"/>
</dbReference>
<feature type="transmembrane region" description="Helical" evidence="1">
    <location>
        <begin position="7"/>
        <end position="29"/>
    </location>
</feature>
<dbReference type="GO" id="GO:0016020">
    <property type="term" value="C:membrane"/>
    <property type="evidence" value="ECO:0007669"/>
    <property type="project" value="GOC"/>
</dbReference>
<dbReference type="GO" id="GO:0003824">
    <property type="term" value="F:catalytic activity"/>
    <property type="evidence" value="ECO:0007669"/>
    <property type="project" value="InterPro"/>
</dbReference>
<reference evidence="3 4" key="1">
    <citation type="submission" date="2016-08" db="EMBL/GenBank/DDBJ databases">
        <title>Hymenobacter coccineus sp. nov., Hymenobacter lapidarius sp. nov. and Hymenobacter glacialis sp. nov., isolated from Antarctic soil.</title>
        <authorList>
            <person name="Sedlacek I."/>
            <person name="Kralova S."/>
            <person name="Kyrova K."/>
            <person name="Maslanova I."/>
            <person name="Stankova E."/>
            <person name="Vrbovska V."/>
            <person name="Nemec M."/>
            <person name="Bartak M."/>
            <person name="Svec P."/>
            <person name="Busse H.-J."/>
            <person name="Pantucek R."/>
        </authorList>
    </citation>
    <scope>NUCLEOTIDE SEQUENCE [LARGE SCALE GENOMIC DNA]</scope>
    <source>
        <strain evidence="3 4">CCM 8648</strain>
    </source>
</reference>
<dbReference type="Gene3D" id="3.60.10.10">
    <property type="entry name" value="Endonuclease/exonuclease/phosphatase"/>
    <property type="match status" value="1"/>
</dbReference>
<evidence type="ECO:0000313" key="4">
    <source>
        <dbReference type="Proteomes" id="UP000177791"/>
    </source>
</evidence>
<keyword evidence="1" id="KW-1133">Transmembrane helix</keyword>
<gene>
    <name evidence="3" type="ORF">BEN48_03825</name>
</gene>
<feature type="domain" description="Endonuclease/exonuclease/phosphatase" evidence="2">
    <location>
        <begin position="115"/>
        <end position="323"/>
    </location>
</feature>
<keyword evidence="1" id="KW-0812">Transmembrane</keyword>
<feature type="transmembrane region" description="Helical" evidence="1">
    <location>
        <begin position="41"/>
        <end position="58"/>
    </location>
</feature>
<sequence length="333" mass="37684">MVEFKNIAYKTVLVAGVLLSLLTAASLFYDSGLWFLQVLNFPRLEILIALAVCLAFVLALKKWDSVGNKLFIATVLVAAAVQAYILFPYAFFAPRAVPEADNSYRDQPADVSIMVANVLMTNRKTKEILEITKETSPDILVVLEPDSWWMEALSVLHGEYPYRVAYPASNTYGMGLYSKLPLLQHKIYFLNHDSVPCIVATVRLQDGRPFRLMALHPVAPVPSGHPTNVGSVDEKSLKLAGNMLANDSLPTVLAGDFNDVGWSHNLTEFEKRSQMKDTRRGRGLYNTYNANWWVFRWPLDYVYVSRQWKVTEVERLDDFGSDHFPFLVKLVLD</sequence>
<feature type="transmembrane region" description="Helical" evidence="1">
    <location>
        <begin position="70"/>
        <end position="92"/>
    </location>
</feature>
<protein>
    <recommendedName>
        <fullName evidence="2">Endonuclease/exonuclease/phosphatase domain-containing protein</fullName>
    </recommendedName>
</protein>
<proteinExistence type="predicted"/>
<comment type="caution">
    <text evidence="3">The sequence shown here is derived from an EMBL/GenBank/DDBJ whole genome shotgun (WGS) entry which is preliminary data.</text>
</comment>
<keyword evidence="1" id="KW-0472">Membrane</keyword>
<dbReference type="EMBL" id="MDZC01000079">
    <property type="protein sequence ID" value="OGX83897.1"/>
    <property type="molecule type" value="Genomic_DNA"/>
</dbReference>
<evidence type="ECO:0000256" key="1">
    <source>
        <dbReference type="SAM" id="Phobius"/>
    </source>
</evidence>
<evidence type="ECO:0000259" key="2">
    <source>
        <dbReference type="Pfam" id="PF03372"/>
    </source>
</evidence>
<dbReference type="PANTHER" id="PTHR14859">
    <property type="entry name" value="CALCOFLUOR WHITE HYPERSENSITIVE PROTEIN PRECURSOR"/>
    <property type="match status" value="1"/>
</dbReference>
<name>A0A1G1SZ58_9BACT</name>
<dbReference type="STRING" id="1908236.BEN48_03825"/>
<dbReference type="OrthoDB" id="9796594at2"/>
<accession>A0A1G1SZ58</accession>
<dbReference type="Proteomes" id="UP000177791">
    <property type="component" value="Unassembled WGS sequence"/>
</dbReference>
<dbReference type="AlphaFoldDB" id="A0A1G1SZ58"/>
<dbReference type="InterPro" id="IPR005135">
    <property type="entry name" value="Endo/exonuclease/phosphatase"/>
</dbReference>
<dbReference type="InterPro" id="IPR036691">
    <property type="entry name" value="Endo/exonu/phosph_ase_sf"/>
</dbReference>
<keyword evidence="4" id="KW-1185">Reference proteome</keyword>
<dbReference type="InterPro" id="IPR051916">
    <property type="entry name" value="GPI-anchor_lipid_remodeler"/>
</dbReference>
<evidence type="ECO:0000313" key="3">
    <source>
        <dbReference type="EMBL" id="OGX83897.1"/>
    </source>
</evidence>
<dbReference type="SUPFAM" id="SSF56219">
    <property type="entry name" value="DNase I-like"/>
    <property type="match status" value="1"/>
</dbReference>
<organism evidence="3 4">
    <name type="scientific">Hymenobacter glacialis</name>
    <dbReference type="NCBI Taxonomy" id="1908236"/>
    <lineage>
        <taxon>Bacteria</taxon>
        <taxon>Pseudomonadati</taxon>
        <taxon>Bacteroidota</taxon>
        <taxon>Cytophagia</taxon>
        <taxon>Cytophagales</taxon>
        <taxon>Hymenobacteraceae</taxon>
        <taxon>Hymenobacter</taxon>
    </lineage>
</organism>
<dbReference type="PANTHER" id="PTHR14859:SF15">
    <property type="entry name" value="ENDONUCLEASE_EXONUCLEASE_PHOSPHATASE DOMAIN-CONTAINING PROTEIN"/>
    <property type="match status" value="1"/>
</dbReference>